<dbReference type="Pfam" id="PF12802">
    <property type="entry name" value="MarR_2"/>
    <property type="match status" value="1"/>
</dbReference>
<sequence>MKGSNSKQNKSLNLRLVLSQVATQGPLSRADLARATALTKQTITNLVDELIAHQLIIETGQLKVGVGKPSTMLMLNGPGLFSLGIRIWPTRVELALSDLTGQLLQHQTQPRQNDVSLISQISQFTTLFLQQSAHNHSQLLGAGLTIVSASISEPEQRHQELLLLQQQLATALQLPVCAAHTAAACAAWQLLHGEARQLHSFCYIHLGQQIDTAIVFERRLLQGQHGLTGALGEIFVTPDQDHSNGDFGRLNDFASVRSLQQFVDKKLPGLQLDSADGFDRLAAQADKLNLWFDRATEPMRVAIHTLETLFNCQTIIIGGEVSTWFLDKLISKLRPFIPSIAQYGARDVPRLIKTPQVEQVAMQGLTALPLHAALRPDQARQVQLPPQSQLDARQQLLFCLDSVDAAEDEQ</sequence>
<accession>A0ABV6B9Y6</accession>
<feature type="domain" description="HTH marR-type" evidence="1">
    <location>
        <begin position="17"/>
        <end position="56"/>
    </location>
</feature>
<evidence type="ECO:0000313" key="3">
    <source>
        <dbReference type="Proteomes" id="UP001589813"/>
    </source>
</evidence>
<dbReference type="PANTHER" id="PTHR18964">
    <property type="entry name" value="ROK (REPRESSOR, ORF, KINASE) FAMILY"/>
    <property type="match status" value="1"/>
</dbReference>
<dbReference type="Gene3D" id="1.10.10.10">
    <property type="entry name" value="Winged helix-like DNA-binding domain superfamily/Winged helix DNA-binding domain"/>
    <property type="match status" value="1"/>
</dbReference>
<evidence type="ECO:0000259" key="1">
    <source>
        <dbReference type="Pfam" id="PF12802"/>
    </source>
</evidence>
<protein>
    <submittedName>
        <fullName evidence="2">ROK family transcriptional regulator</fullName>
    </submittedName>
</protein>
<name>A0ABV6B9Y6_9GAMM</name>
<keyword evidence="3" id="KW-1185">Reference proteome</keyword>
<dbReference type="InterPro" id="IPR043129">
    <property type="entry name" value="ATPase_NBD"/>
</dbReference>
<proteinExistence type="predicted"/>
<dbReference type="PANTHER" id="PTHR18964:SF169">
    <property type="entry name" value="N-ACETYLMANNOSAMINE KINASE"/>
    <property type="match status" value="1"/>
</dbReference>
<dbReference type="Gene3D" id="3.30.420.40">
    <property type="match status" value="2"/>
</dbReference>
<dbReference type="Proteomes" id="UP001589813">
    <property type="component" value="Unassembled WGS sequence"/>
</dbReference>
<dbReference type="InterPro" id="IPR000835">
    <property type="entry name" value="HTH_MarR-typ"/>
</dbReference>
<comment type="caution">
    <text evidence="2">The sequence shown here is derived from an EMBL/GenBank/DDBJ whole genome shotgun (WGS) entry which is preliminary data.</text>
</comment>
<dbReference type="RefSeq" id="WP_377241146.1">
    <property type="nucleotide sequence ID" value="NZ_JBHLXP010000001.1"/>
</dbReference>
<dbReference type="SUPFAM" id="SSF53067">
    <property type="entry name" value="Actin-like ATPase domain"/>
    <property type="match status" value="1"/>
</dbReference>
<dbReference type="SUPFAM" id="SSF46785">
    <property type="entry name" value="Winged helix' DNA-binding domain"/>
    <property type="match status" value="1"/>
</dbReference>
<dbReference type="EMBL" id="JBHLXP010000001">
    <property type="protein sequence ID" value="MFC0047672.1"/>
    <property type="molecule type" value="Genomic_DNA"/>
</dbReference>
<organism evidence="2 3">
    <name type="scientific">Rheinheimera tilapiae</name>
    <dbReference type="NCBI Taxonomy" id="875043"/>
    <lineage>
        <taxon>Bacteria</taxon>
        <taxon>Pseudomonadati</taxon>
        <taxon>Pseudomonadota</taxon>
        <taxon>Gammaproteobacteria</taxon>
        <taxon>Chromatiales</taxon>
        <taxon>Chromatiaceae</taxon>
        <taxon>Rheinheimera</taxon>
    </lineage>
</organism>
<gene>
    <name evidence="2" type="ORF">ACFFJP_05175</name>
</gene>
<dbReference type="Pfam" id="PF00480">
    <property type="entry name" value="ROK"/>
    <property type="match status" value="1"/>
</dbReference>
<dbReference type="InterPro" id="IPR036388">
    <property type="entry name" value="WH-like_DNA-bd_sf"/>
</dbReference>
<evidence type="ECO:0000313" key="2">
    <source>
        <dbReference type="EMBL" id="MFC0047672.1"/>
    </source>
</evidence>
<dbReference type="InterPro" id="IPR036390">
    <property type="entry name" value="WH_DNA-bd_sf"/>
</dbReference>
<reference evidence="2 3" key="1">
    <citation type="submission" date="2024-09" db="EMBL/GenBank/DDBJ databases">
        <authorList>
            <person name="Sun Q."/>
            <person name="Mori K."/>
        </authorList>
    </citation>
    <scope>NUCLEOTIDE SEQUENCE [LARGE SCALE GENOMIC DNA]</scope>
    <source>
        <strain evidence="2 3">KCTC 23315</strain>
    </source>
</reference>
<dbReference type="InterPro" id="IPR000600">
    <property type="entry name" value="ROK"/>
</dbReference>